<feature type="transmembrane region" description="Helical" evidence="7">
    <location>
        <begin position="12"/>
        <end position="36"/>
    </location>
</feature>
<dbReference type="PIRSF" id="PIRSF005651">
    <property type="entry name" value="HflC"/>
    <property type="match status" value="1"/>
</dbReference>
<dbReference type="InterPro" id="IPR001107">
    <property type="entry name" value="Band_7"/>
</dbReference>
<dbReference type="SUPFAM" id="SSF117892">
    <property type="entry name" value="Band 7/SPFH domain"/>
    <property type="match status" value="1"/>
</dbReference>
<keyword evidence="9" id="KW-0645">Protease</keyword>
<dbReference type="RefSeq" id="WP_145078738.1">
    <property type="nucleotide sequence ID" value="NZ_VLKH01000001.1"/>
</dbReference>
<dbReference type="GO" id="GO:0016020">
    <property type="term" value="C:membrane"/>
    <property type="evidence" value="ECO:0007669"/>
    <property type="project" value="UniProtKB-SubCell"/>
</dbReference>
<dbReference type="AlphaFoldDB" id="A0A562JK63"/>
<keyword evidence="10" id="KW-1185">Reference proteome</keyword>
<name>A0A562JK63_9FIRM</name>
<keyword evidence="3 7" id="KW-0812">Transmembrane</keyword>
<evidence type="ECO:0000259" key="8">
    <source>
        <dbReference type="SMART" id="SM00244"/>
    </source>
</evidence>
<evidence type="ECO:0000256" key="6">
    <source>
        <dbReference type="PIRNR" id="PIRNR005651"/>
    </source>
</evidence>
<dbReference type="Proteomes" id="UP000315343">
    <property type="component" value="Unassembled WGS sequence"/>
</dbReference>
<dbReference type="EMBL" id="VLKH01000001">
    <property type="protein sequence ID" value="TWH83591.1"/>
    <property type="molecule type" value="Genomic_DNA"/>
</dbReference>
<feature type="domain" description="Band 7" evidence="8">
    <location>
        <begin position="31"/>
        <end position="196"/>
    </location>
</feature>
<evidence type="ECO:0000256" key="2">
    <source>
        <dbReference type="ARBA" id="ARBA00007862"/>
    </source>
</evidence>
<dbReference type="GO" id="GO:0006508">
    <property type="term" value="P:proteolysis"/>
    <property type="evidence" value="ECO:0007669"/>
    <property type="project" value="UniProtKB-KW"/>
</dbReference>
<dbReference type="InterPro" id="IPR010200">
    <property type="entry name" value="HflC"/>
</dbReference>
<reference evidence="9 10" key="1">
    <citation type="submission" date="2019-07" db="EMBL/GenBank/DDBJ databases">
        <title>Genomic Encyclopedia of Type Strains, Phase I: the one thousand microbial genomes (KMG-I) project.</title>
        <authorList>
            <person name="Kyrpides N."/>
        </authorList>
    </citation>
    <scope>NUCLEOTIDE SEQUENCE [LARGE SCALE GENOMIC DNA]</scope>
    <source>
        <strain evidence="9 10">DSM 13558</strain>
    </source>
</reference>
<dbReference type="SMART" id="SM00244">
    <property type="entry name" value="PHB"/>
    <property type="match status" value="1"/>
</dbReference>
<evidence type="ECO:0000256" key="4">
    <source>
        <dbReference type="ARBA" id="ARBA00022989"/>
    </source>
</evidence>
<evidence type="ECO:0000256" key="3">
    <source>
        <dbReference type="ARBA" id="ARBA00022692"/>
    </source>
</evidence>
<dbReference type="Gene3D" id="3.30.479.30">
    <property type="entry name" value="Band 7 domain"/>
    <property type="match status" value="1"/>
</dbReference>
<comment type="similarity">
    <text evidence="2 6">Belongs to the band 7/mec-2 family. HflC subfamily.</text>
</comment>
<keyword evidence="4 7" id="KW-1133">Transmembrane helix</keyword>
<sequence length="301" mass="33848">MQETNEPKKKSSLGAILKLLILIILFVAVTNTAYIVRENEYAYVTRFSKFVKIQDTAGIHFKVPMLDKVETIPQYRMMYDIPPSEVLTGDKKTLVVDNFAVWRIDDPPKFMKTVSRISEMENRIDAVVYSAVKNTLGTMNQADIINSDKGSIDYVNVKITEIVNAQLKNYGVSTIAVEIKRLDLPSDNESAVYNRMVSERTQMAESYRADGNLEASKVVNETDKEVGILLSKAEATAEELKGQGEGEYMKIIADAYSTEDRASYYEFIRSLEALKATMKGDKTIFLPADSYIVRVLNGSLE</sequence>
<dbReference type="Pfam" id="PF01145">
    <property type="entry name" value="Band_7"/>
    <property type="match status" value="1"/>
</dbReference>
<dbReference type="OrthoDB" id="9809197at2"/>
<dbReference type="PANTHER" id="PTHR42911">
    <property type="entry name" value="MODULATOR OF FTSH PROTEASE HFLC"/>
    <property type="match status" value="1"/>
</dbReference>
<protein>
    <recommendedName>
        <fullName evidence="6">Protein HflC</fullName>
    </recommendedName>
</protein>
<evidence type="ECO:0000256" key="7">
    <source>
        <dbReference type="SAM" id="Phobius"/>
    </source>
</evidence>
<comment type="caution">
    <text evidence="9">The sequence shown here is derived from an EMBL/GenBank/DDBJ whole genome shotgun (WGS) entry which is preliminary data.</text>
</comment>
<gene>
    <name evidence="9" type="ORF">LY60_00202</name>
</gene>
<comment type="function">
    <text evidence="6">HflC and HflK could regulate a protease.</text>
</comment>
<accession>A0A562JK63</accession>
<organism evidence="9 10">
    <name type="scientific">Sedimentibacter saalensis</name>
    <dbReference type="NCBI Taxonomy" id="130788"/>
    <lineage>
        <taxon>Bacteria</taxon>
        <taxon>Bacillati</taxon>
        <taxon>Bacillota</taxon>
        <taxon>Tissierellia</taxon>
        <taxon>Sedimentibacter</taxon>
    </lineage>
</organism>
<comment type="subcellular location">
    <subcellularLocation>
        <location evidence="1">Membrane</location>
    </subcellularLocation>
</comment>
<evidence type="ECO:0000256" key="1">
    <source>
        <dbReference type="ARBA" id="ARBA00004370"/>
    </source>
</evidence>
<proteinExistence type="inferred from homology"/>
<dbReference type="GO" id="GO:0008233">
    <property type="term" value="F:peptidase activity"/>
    <property type="evidence" value="ECO:0007669"/>
    <property type="project" value="UniProtKB-KW"/>
</dbReference>
<keyword evidence="5 7" id="KW-0472">Membrane</keyword>
<dbReference type="InterPro" id="IPR036013">
    <property type="entry name" value="Band_7/SPFH_dom_sf"/>
</dbReference>
<evidence type="ECO:0000313" key="9">
    <source>
        <dbReference type="EMBL" id="TWH83591.1"/>
    </source>
</evidence>
<evidence type="ECO:0000256" key="5">
    <source>
        <dbReference type="ARBA" id="ARBA00023136"/>
    </source>
</evidence>
<keyword evidence="9" id="KW-0378">Hydrolase</keyword>
<evidence type="ECO:0000313" key="10">
    <source>
        <dbReference type="Proteomes" id="UP000315343"/>
    </source>
</evidence>
<dbReference type="PANTHER" id="PTHR42911:SF1">
    <property type="entry name" value="MODULATOR OF FTSH PROTEASE HFLC"/>
    <property type="match status" value="1"/>
</dbReference>
<dbReference type="CDD" id="cd03405">
    <property type="entry name" value="SPFH_HflC"/>
    <property type="match status" value="1"/>
</dbReference>